<feature type="signal peptide" evidence="2">
    <location>
        <begin position="1"/>
        <end position="21"/>
    </location>
</feature>
<dbReference type="OrthoDB" id="9797912at2"/>
<sequence length="218" mass="22817">MTRKLLLLTTFALFSAGSALAQDTGETADTSDAEAQTETEAPHGGGIGGGLDLGEDAAAAPTQPGNPQQPETYVRDTYDDWDLQCLPVEDGEDVCQMYQLLTDGQGNSVAEVSIFRLAGEGQAVAGGTFVVPLETLLTQQLTVSVDGGAARRYDFAFCNRIGCYARVGLTAEDVARFKAGASAQVQIVPALAPDQRVTLDMSLAGFTAAYDEASEVTP</sequence>
<dbReference type="EMBL" id="QBKN01000008">
    <property type="protein sequence ID" value="PTX48832.1"/>
    <property type="molecule type" value="Genomic_DNA"/>
</dbReference>
<dbReference type="AlphaFoldDB" id="A0A2T6AYF3"/>
<reference evidence="3 4" key="1">
    <citation type="submission" date="2018-04" db="EMBL/GenBank/DDBJ databases">
        <title>Genomic Encyclopedia of Archaeal and Bacterial Type Strains, Phase II (KMG-II): from individual species to whole genera.</title>
        <authorList>
            <person name="Goeker M."/>
        </authorList>
    </citation>
    <scope>NUCLEOTIDE SEQUENCE [LARGE SCALE GENOMIC DNA]</scope>
    <source>
        <strain evidence="3 4">DSM 29329</strain>
    </source>
</reference>
<feature type="chain" id="PRO_5015680446" evidence="2">
    <location>
        <begin position="22"/>
        <end position="218"/>
    </location>
</feature>
<keyword evidence="4" id="KW-1185">Reference proteome</keyword>
<feature type="compositionally biased region" description="Gly residues" evidence="1">
    <location>
        <begin position="43"/>
        <end position="52"/>
    </location>
</feature>
<gene>
    <name evidence="3" type="ORF">C8N44_108110</name>
</gene>
<proteinExistence type="predicted"/>
<evidence type="ECO:0000256" key="2">
    <source>
        <dbReference type="SAM" id="SignalP"/>
    </source>
</evidence>
<feature type="region of interest" description="Disordered" evidence="1">
    <location>
        <begin position="22"/>
        <end position="72"/>
    </location>
</feature>
<dbReference type="Pfam" id="PF06776">
    <property type="entry name" value="IalB"/>
    <property type="match status" value="1"/>
</dbReference>
<evidence type="ECO:0000313" key="4">
    <source>
        <dbReference type="Proteomes" id="UP000244069"/>
    </source>
</evidence>
<evidence type="ECO:0000313" key="3">
    <source>
        <dbReference type="EMBL" id="PTX48832.1"/>
    </source>
</evidence>
<comment type="caution">
    <text evidence="3">The sequence shown here is derived from an EMBL/GenBank/DDBJ whole genome shotgun (WGS) entry which is preliminary data.</text>
</comment>
<dbReference type="Proteomes" id="UP000244069">
    <property type="component" value="Unassembled WGS sequence"/>
</dbReference>
<dbReference type="InterPro" id="IPR010642">
    <property type="entry name" value="Invasion_prot_B"/>
</dbReference>
<dbReference type="Gene3D" id="2.60.40.1880">
    <property type="entry name" value="Invasion associated locus B (IalB) protein"/>
    <property type="match status" value="1"/>
</dbReference>
<name>A0A2T6AYF3_9RHOB</name>
<evidence type="ECO:0000256" key="1">
    <source>
        <dbReference type="SAM" id="MobiDB-lite"/>
    </source>
</evidence>
<keyword evidence="2" id="KW-0732">Signal</keyword>
<accession>A0A2T6AYF3</accession>
<protein>
    <submittedName>
        <fullName evidence="3">Invasion protein IalB</fullName>
    </submittedName>
</protein>
<dbReference type="InterPro" id="IPR038696">
    <property type="entry name" value="IalB_sf"/>
</dbReference>
<dbReference type="RefSeq" id="WP_107975699.1">
    <property type="nucleotide sequence ID" value="NZ_BMEZ01000009.1"/>
</dbReference>
<organism evidence="3 4">
    <name type="scientific">Allosediminivita pacifica</name>
    <dbReference type="NCBI Taxonomy" id="1267769"/>
    <lineage>
        <taxon>Bacteria</taxon>
        <taxon>Pseudomonadati</taxon>
        <taxon>Pseudomonadota</taxon>
        <taxon>Alphaproteobacteria</taxon>
        <taxon>Rhodobacterales</taxon>
        <taxon>Paracoccaceae</taxon>
        <taxon>Allosediminivita</taxon>
    </lineage>
</organism>